<gene>
    <name evidence="5" type="ORF">HKBW3S06_00866</name>
    <name evidence="6" type="ORF">HKBW3S33_01530</name>
    <name evidence="7" type="ORF">HKBW3S42_00540</name>
    <name evidence="8" type="ORF">HKBW3S43_01514</name>
</gene>
<feature type="domain" description="HTH lacI-type" evidence="4">
    <location>
        <begin position="7"/>
        <end position="61"/>
    </location>
</feature>
<dbReference type="InterPro" id="IPR010982">
    <property type="entry name" value="Lambda_DNA-bd_dom_sf"/>
</dbReference>
<evidence type="ECO:0000313" key="10">
    <source>
        <dbReference type="Proteomes" id="UP000576480"/>
    </source>
</evidence>
<dbReference type="GO" id="GO:0003700">
    <property type="term" value="F:DNA-binding transcription factor activity"/>
    <property type="evidence" value="ECO:0007669"/>
    <property type="project" value="TreeGrafter"/>
</dbReference>
<name>A0A6V8PKI7_9ACTN</name>
<dbReference type="Pfam" id="PF00356">
    <property type="entry name" value="LacI"/>
    <property type="match status" value="1"/>
</dbReference>
<dbReference type="CDD" id="cd06267">
    <property type="entry name" value="PBP1_LacI_sugar_binding-like"/>
    <property type="match status" value="1"/>
</dbReference>
<proteinExistence type="predicted"/>
<sequence length="339" mass="37506">MSRIGTLTIKDVAQRARVSTATVSSVINSSAFVSEPLRRRVEQAIEELDYRPNGVARSLKKRRTRSVGLLISNILNPFYTALVRGIEDIAVEHAYNLILCNTDHDADKERMYLGVLREKRVDGIIVTSPPIEGQLSALQREGITVVLLDCRPERIGASVHVVVVDNAAGAFQGTEHLVRHGHRPIAFLGFPLQLFTGRERLKGYKQALEAYGMTADNELIVTRGLSVECAFEEMLRLLDRPSPPRAVFAANNSMTRGAVMAVRERGLRIPQDVALVGFDDFEWAPFVDPPITVVSQPTYELGSTAATMLIQRLESEEPLEPQVKVLPVKLVVRQSCGCP</sequence>
<dbReference type="Proteomes" id="UP000568877">
    <property type="component" value="Unassembled WGS sequence"/>
</dbReference>
<dbReference type="InterPro" id="IPR028082">
    <property type="entry name" value="Peripla_BP_I"/>
</dbReference>
<dbReference type="EMBL" id="BLRY01000117">
    <property type="protein sequence ID" value="GFP28113.1"/>
    <property type="molecule type" value="Genomic_DNA"/>
</dbReference>
<evidence type="ECO:0000313" key="5">
    <source>
        <dbReference type="EMBL" id="GFP21639.1"/>
    </source>
</evidence>
<reference evidence="9 10" key="1">
    <citation type="journal article" date="2020" name="Front. Microbiol.">
        <title>Single-cell genomics of novel Actinobacteria with the Wood-Ljungdahl pathway discovered in a serpentinizing system.</title>
        <authorList>
            <person name="Merino N."/>
            <person name="Kawai M."/>
            <person name="Boyd E.S."/>
            <person name="Colman D.R."/>
            <person name="McGlynn S.E."/>
            <person name="Nealson K.H."/>
            <person name="Kurokawa K."/>
            <person name="Hongoh Y."/>
        </authorList>
    </citation>
    <scope>NUCLEOTIDE SEQUENCE [LARGE SCALE GENOMIC DNA]</scope>
    <source>
        <strain evidence="5 11">S06</strain>
        <strain evidence="6 12">S33</strain>
        <strain evidence="7 9">S42</strain>
        <strain evidence="8 10">S43</strain>
    </source>
</reference>
<dbReference type="InterPro" id="IPR000843">
    <property type="entry name" value="HTH_LacI"/>
</dbReference>
<dbReference type="EMBL" id="BLSA01000046">
    <property type="protein sequence ID" value="GFP32234.1"/>
    <property type="molecule type" value="Genomic_DNA"/>
</dbReference>
<dbReference type="AlphaFoldDB" id="A0A6V8PKI7"/>
<dbReference type="GO" id="GO:0000976">
    <property type="term" value="F:transcription cis-regulatory region binding"/>
    <property type="evidence" value="ECO:0007669"/>
    <property type="project" value="TreeGrafter"/>
</dbReference>
<dbReference type="PANTHER" id="PTHR30146:SF109">
    <property type="entry name" value="HTH-TYPE TRANSCRIPTIONAL REGULATOR GALS"/>
    <property type="match status" value="1"/>
</dbReference>
<dbReference type="PANTHER" id="PTHR30146">
    <property type="entry name" value="LACI-RELATED TRANSCRIPTIONAL REPRESSOR"/>
    <property type="match status" value="1"/>
</dbReference>
<comment type="caution">
    <text evidence="7">The sequence shown here is derived from an EMBL/GenBank/DDBJ whole genome shotgun (WGS) entry which is preliminary data.</text>
</comment>
<evidence type="ECO:0000313" key="11">
    <source>
        <dbReference type="Proteomes" id="UP000580051"/>
    </source>
</evidence>
<evidence type="ECO:0000313" key="7">
    <source>
        <dbReference type="EMBL" id="GFP32234.1"/>
    </source>
</evidence>
<dbReference type="InterPro" id="IPR046335">
    <property type="entry name" value="LacI/GalR-like_sensor"/>
</dbReference>
<keyword evidence="1" id="KW-0805">Transcription regulation</keyword>
<dbReference type="Proteomes" id="UP000591948">
    <property type="component" value="Unassembled WGS sequence"/>
</dbReference>
<evidence type="ECO:0000256" key="2">
    <source>
        <dbReference type="ARBA" id="ARBA00023125"/>
    </source>
</evidence>
<dbReference type="Proteomes" id="UP000576480">
    <property type="component" value="Unassembled WGS sequence"/>
</dbReference>
<evidence type="ECO:0000313" key="8">
    <source>
        <dbReference type="EMBL" id="GFP35725.1"/>
    </source>
</evidence>
<protein>
    <submittedName>
        <fullName evidence="7">LacI family transcriptional regulator</fullName>
    </submittedName>
</protein>
<keyword evidence="3" id="KW-0804">Transcription</keyword>
<dbReference type="SUPFAM" id="SSF47413">
    <property type="entry name" value="lambda repressor-like DNA-binding domains"/>
    <property type="match status" value="1"/>
</dbReference>
<dbReference type="Pfam" id="PF13377">
    <property type="entry name" value="Peripla_BP_3"/>
    <property type="match status" value="1"/>
</dbReference>
<dbReference type="Gene3D" id="3.40.50.2300">
    <property type="match status" value="2"/>
</dbReference>
<dbReference type="CDD" id="cd01392">
    <property type="entry name" value="HTH_LacI"/>
    <property type="match status" value="1"/>
</dbReference>
<evidence type="ECO:0000256" key="3">
    <source>
        <dbReference type="ARBA" id="ARBA00023163"/>
    </source>
</evidence>
<dbReference type="SUPFAM" id="SSF53822">
    <property type="entry name" value="Periplasmic binding protein-like I"/>
    <property type="match status" value="1"/>
</dbReference>
<evidence type="ECO:0000259" key="4">
    <source>
        <dbReference type="PROSITE" id="PS50932"/>
    </source>
</evidence>
<evidence type="ECO:0000313" key="12">
    <source>
        <dbReference type="Proteomes" id="UP000591948"/>
    </source>
</evidence>
<dbReference type="EMBL" id="BLSB01000189">
    <property type="protein sequence ID" value="GFP35725.1"/>
    <property type="molecule type" value="Genomic_DNA"/>
</dbReference>
<dbReference type="Proteomes" id="UP000580051">
    <property type="component" value="Unassembled WGS sequence"/>
</dbReference>
<dbReference type="PROSITE" id="PS50932">
    <property type="entry name" value="HTH_LACI_2"/>
    <property type="match status" value="1"/>
</dbReference>
<organism evidence="7 9">
    <name type="scientific">Candidatus Hakubella thermalkaliphila</name>
    <dbReference type="NCBI Taxonomy" id="2754717"/>
    <lineage>
        <taxon>Bacteria</taxon>
        <taxon>Bacillati</taxon>
        <taxon>Actinomycetota</taxon>
        <taxon>Actinomycetota incertae sedis</taxon>
        <taxon>Candidatus Hakubellales</taxon>
        <taxon>Candidatus Hakubellaceae</taxon>
        <taxon>Candidatus Hakubella</taxon>
    </lineage>
</organism>
<keyword evidence="12" id="KW-1185">Reference proteome</keyword>
<dbReference type="EMBL" id="BLRV01000075">
    <property type="protein sequence ID" value="GFP21639.1"/>
    <property type="molecule type" value="Genomic_DNA"/>
</dbReference>
<dbReference type="Gene3D" id="1.10.260.40">
    <property type="entry name" value="lambda repressor-like DNA-binding domains"/>
    <property type="match status" value="1"/>
</dbReference>
<dbReference type="SMART" id="SM00354">
    <property type="entry name" value="HTH_LACI"/>
    <property type="match status" value="1"/>
</dbReference>
<keyword evidence="2" id="KW-0238">DNA-binding</keyword>
<dbReference type="PROSITE" id="PS00356">
    <property type="entry name" value="HTH_LACI_1"/>
    <property type="match status" value="1"/>
</dbReference>
<dbReference type="RefSeq" id="WP_176226750.1">
    <property type="nucleotide sequence ID" value="NZ_BLRV01000075.1"/>
</dbReference>
<accession>A0A6V8PKI7</accession>
<evidence type="ECO:0000256" key="1">
    <source>
        <dbReference type="ARBA" id="ARBA00023015"/>
    </source>
</evidence>
<evidence type="ECO:0000313" key="6">
    <source>
        <dbReference type="EMBL" id="GFP28113.1"/>
    </source>
</evidence>
<evidence type="ECO:0000313" key="9">
    <source>
        <dbReference type="Proteomes" id="UP000568877"/>
    </source>
</evidence>